<keyword evidence="5 7" id="KW-0472">Membrane</keyword>
<dbReference type="EMBL" id="CAMXCT020000890">
    <property type="protein sequence ID" value="CAL1137784.1"/>
    <property type="molecule type" value="Genomic_DNA"/>
</dbReference>
<dbReference type="EMBL" id="CAMXCT010000890">
    <property type="protein sequence ID" value="CAI3984409.1"/>
    <property type="molecule type" value="Genomic_DNA"/>
</dbReference>
<evidence type="ECO:0000256" key="7">
    <source>
        <dbReference type="SAM" id="Phobius"/>
    </source>
</evidence>
<dbReference type="PANTHER" id="PTHR13317:SF4">
    <property type="entry name" value="TRANSMEMBRANE ANTERIOR POSTERIOR TRANSFORMATION PROTEIN 1 HOMOLOG"/>
    <property type="match status" value="1"/>
</dbReference>
<evidence type="ECO:0000256" key="6">
    <source>
        <dbReference type="SAM" id="MobiDB-lite"/>
    </source>
</evidence>
<name>A0A9P1FP30_9DINO</name>
<evidence type="ECO:0000256" key="4">
    <source>
        <dbReference type="ARBA" id="ARBA00022989"/>
    </source>
</evidence>
<evidence type="ECO:0000313" key="8">
    <source>
        <dbReference type="EMBL" id="CAI3984409.1"/>
    </source>
</evidence>
<evidence type="ECO:0000256" key="5">
    <source>
        <dbReference type="ARBA" id="ARBA00023136"/>
    </source>
</evidence>
<dbReference type="Pfam" id="PF05346">
    <property type="entry name" value="DUF747"/>
    <property type="match status" value="1"/>
</dbReference>
<dbReference type="OrthoDB" id="29023at2759"/>
<feature type="transmembrane region" description="Helical" evidence="7">
    <location>
        <begin position="448"/>
        <end position="469"/>
    </location>
</feature>
<dbReference type="Proteomes" id="UP001152797">
    <property type="component" value="Unassembled WGS sequence"/>
</dbReference>
<dbReference type="InterPro" id="IPR008010">
    <property type="entry name" value="Tatp1"/>
</dbReference>
<protein>
    <submittedName>
        <fullName evidence="10">Transmembrane anterior posterior transformation protein 1 homolog (Cytomegalovirus partial fusion receptor)</fullName>
    </submittedName>
</protein>
<dbReference type="GO" id="GO:0005789">
    <property type="term" value="C:endoplasmic reticulum membrane"/>
    <property type="evidence" value="ECO:0007669"/>
    <property type="project" value="TreeGrafter"/>
</dbReference>
<dbReference type="PANTHER" id="PTHR13317">
    <property type="entry name" value="TRANSMEMBRANE ANTERIOR POSTERIOR TRANSFORMATION PROTEIN 1 HOMOLOG"/>
    <property type="match status" value="1"/>
</dbReference>
<sequence>MAALGPPLKFLPKDLEPSELEAYRHDYQAFRAGHYLGAHGEIEGLQLRAQHAASQASPNGSDGAYFSEPERGSTPPRVGKLVDDHDHRHGKNKESVWRAIELWGRGTQSPVMGFWTWISDETASRPDESQLPRVPRSHLLEVARVPLRLEKILAFGFLLCLDILLHELSFTPLQVLFALPRAAAHAIFGKMVSPISVTQKCDVIRLSLLIANVFLQSVFFSNSWVYHYLRGESFLKLYVFFNMLELFERWLRSVGVDLFDLLAASCRQGPVELLPKYLLALAYCFVHSSMHMLRVLLLTVAINTSSSAVFLIIVTNNFGEIKSTVFKRYEVKSLFPILTSDIVERFYLALDIIFVLLRLAASERRGLSSGMQITSWLLLLVGIEFGTDWVKFCLIMKFSELPVAVLESYQQVLIADILVCRMRPTGSRGEDSAPCMPFRGIQSFSHVLARRIGFSGLPLSTLVILHLPIQGSPHWLWALLAAIFGFAKVLLSIVLLGAAARRRGSISRGLELFGKIKAL</sequence>
<evidence type="ECO:0000313" key="10">
    <source>
        <dbReference type="EMBL" id="CAL4771721.1"/>
    </source>
</evidence>
<reference evidence="8" key="1">
    <citation type="submission" date="2022-10" db="EMBL/GenBank/DDBJ databases">
        <authorList>
            <person name="Chen Y."/>
            <person name="Dougan E. K."/>
            <person name="Chan C."/>
            <person name="Rhodes N."/>
            <person name="Thang M."/>
        </authorList>
    </citation>
    <scope>NUCLEOTIDE SEQUENCE</scope>
</reference>
<keyword evidence="11" id="KW-1185">Reference proteome</keyword>
<reference evidence="9" key="2">
    <citation type="submission" date="2024-04" db="EMBL/GenBank/DDBJ databases">
        <authorList>
            <person name="Chen Y."/>
            <person name="Shah S."/>
            <person name="Dougan E. K."/>
            <person name="Thang M."/>
            <person name="Chan C."/>
        </authorList>
    </citation>
    <scope>NUCLEOTIDE SEQUENCE [LARGE SCALE GENOMIC DNA]</scope>
</reference>
<keyword evidence="3 7" id="KW-0812">Transmembrane</keyword>
<evidence type="ECO:0000256" key="3">
    <source>
        <dbReference type="ARBA" id="ARBA00022692"/>
    </source>
</evidence>
<evidence type="ECO:0000313" key="9">
    <source>
        <dbReference type="EMBL" id="CAL1137784.1"/>
    </source>
</evidence>
<keyword evidence="10" id="KW-0675">Receptor</keyword>
<dbReference type="EMBL" id="CAMXCT030000890">
    <property type="protein sequence ID" value="CAL4771721.1"/>
    <property type="molecule type" value="Genomic_DNA"/>
</dbReference>
<feature type="transmembrane region" description="Helical" evidence="7">
    <location>
        <begin position="295"/>
        <end position="314"/>
    </location>
</feature>
<keyword evidence="4 7" id="KW-1133">Transmembrane helix</keyword>
<comment type="similarity">
    <text evidence="2">Belongs to the TAPT1 family.</text>
</comment>
<feature type="region of interest" description="Disordered" evidence="6">
    <location>
        <begin position="48"/>
        <end position="90"/>
    </location>
</feature>
<feature type="compositionally biased region" description="Basic and acidic residues" evidence="6">
    <location>
        <begin position="80"/>
        <end position="90"/>
    </location>
</feature>
<evidence type="ECO:0000256" key="1">
    <source>
        <dbReference type="ARBA" id="ARBA00004141"/>
    </source>
</evidence>
<accession>A0A9P1FP30</accession>
<comment type="subcellular location">
    <subcellularLocation>
        <location evidence="1">Membrane</location>
        <topology evidence="1">Multi-pass membrane protein</topology>
    </subcellularLocation>
</comment>
<gene>
    <name evidence="8" type="ORF">C1SCF055_LOCUS11951</name>
</gene>
<feature type="transmembrane region" description="Helical" evidence="7">
    <location>
        <begin position="475"/>
        <end position="498"/>
    </location>
</feature>
<proteinExistence type="inferred from homology"/>
<evidence type="ECO:0000313" key="11">
    <source>
        <dbReference type="Proteomes" id="UP001152797"/>
    </source>
</evidence>
<dbReference type="AlphaFoldDB" id="A0A9P1FP30"/>
<comment type="caution">
    <text evidence="8">The sequence shown here is derived from an EMBL/GenBank/DDBJ whole genome shotgun (WGS) entry which is preliminary data.</text>
</comment>
<evidence type="ECO:0000256" key="2">
    <source>
        <dbReference type="ARBA" id="ARBA00008803"/>
    </source>
</evidence>
<organism evidence="8">
    <name type="scientific">Cladocopium goreaui</name>
    <dbReference type="NCBI Taxonomy" id="2562237"/>
    <lineage>
        <taxon>Eukaryota</taxon>
        <taxon>Sar</taxon>
        <taxon>Alveolata</taxon>
        <taxon>Dinophyceae</taxon>
        <taxon>Suessiales</taxon>
        <taxon>Symbiodiniaceae</taxon>
        <taxon>Cladocopium</taxon>
    </lineage>
</organism>